<dbReference type="AlphaFoldDB" id="A0A0P7A399"/>
<evidence type="ECO:0000313" key="1">
    <source>
        <dbReference type="EMBL" id="KPM30921.1"/>
    </source>
</evidence>
<accession>A0A0P7A399</accession>
<name>A0A0P7A399_9FLAO</name>
<organism evidence="1 2">
    <name type="scientific">Croceitalea dokdonensis DOKDO 023</name>
    <dbReference type="NCBI Taxonomy" id="1300341"/>
    <lineage>
        <taxon>Bacteria</taxon>
        <taxon>Pseudomonadati</taxon>
        <taxon>Bacteroidota</taxon>
        <taxon>Flavobacteriia</taxon>
        <taxon>Flavobacteriales</taxon>
        <taxon>Flavobacteriaceae</taxon>
        <taxon>Croceitalea</taxon>
    </lineage>
</organism>
<gene>
    <name evidence="1" type="ORF">I595_2901</name>
</gene>
<reference evidence="1 2" key="1">
    <citation type="submission" date="2015-09" db="EMBL/GenBank/DDBJ databases">
        <title>Genome sequence of the marine flavobacterium Croceitalea dokdonensis DOKDO 023 that contains proton- and sodium-pumping rhodopsins.</title>
        <authorList>
            <person name="Kwon S.-K."/>
            <person name="Lee H.K."/>
            <person name="Kwak M.-J."/>
            <person name="Kim J.F."/>
        </authorList>
    </citation>
    <scope>NUCLEOTIDE SEQUENCE [LARGE SCALE GENOMIC DNA]</scope>
    <source>
        <strain evidence="1 2">DOKDO 023</strain>
    </source>
</reference>
<comment type="caution">
    <text evidence="1">The sequence shown here is derived from an EMBL/GenBank/DDBJ whole genome shotgun (WGS) entry which is preliminary data.</text>
</comment>
<protein>
    <submittedName>
        <fullName evidence="1">Uncharacterized protein</fullName>
    </submittedName>
</protein>
<dbReference type="EMBL" id="LDJX01000006">
    <property type="protein sequence ID" value="KPM30921.1"/>
    <property type="molecule type" value="Genomic_DNA"/>
</dbReference>
<keyword evidence="2" id="KW-1185">Reference proteome</keyword>
<proteinExistence type="predicted"/>
<dbReference type="Proteomes" id="UP000050280">
    <property type="component" value="Unassembled WGS sequence"/>
</dbReference>
<evidence type="ECO:0000313" key="2">
    <source>
        <dbReference type="Proteomes" id="UP000050280"/>
    </source>
</evidence>
<sequence>MGIDPYVLQLYLSHLFLFLGKTKPNKRILIRTPTITDSLE</sequence>